<dbReference type="PANTHER" id="PTHR44329:SF288">
    <property type="entry name" value="MITOGEN-ACTIVATED PROTEIN KINASE KINASE KINASE 20"/>
    <property type="match status" value="1"/>
</dbReference>
<dbReference type="InterPro" id="IPR001245">
    <property type="entry name" value="Ser-Thr/Tyr_kinase_cat_dom"/>
</dbReference>
<name>A0A8H3GDW4_9AGAM</name>
<dbReference type="InterPro" id="IPR008271">
    <property type="entry name" value="Ser/Thr_kinase_AS"/>
</dbReference>
<accession>A0A8H3GDW4</accession>
<dbReference type="SMART" id="SM00220">
    <property type="entry name" value="S_TKc"/>
    <property type="match status" value="2"/>
</dbReference>
<feature type="domain" description="Protein kinase" evidence="5">
    <location>
        <begin position="350"/>
        <end position="659"/>
    </location>
</feature>
<dbReference type="InterPro" id="IPR051681">
    <property type="entry name" value="Ser/Thr_Kinases-Pseudokinases"/>
</dbReference>
<keyword evidence="1" id="KW-0808">Transferase</keyword>
<reference evidence="6" key="1">
    <citation type="submission" date="2021-01" db="EMBL/GenBank/DDBJ databases">
        <authorList>
            <person name="Kaushik A."/>
        </authorList>
    </citation>
    <scope>NUCLEOTIDE SEQUENCE</scope>
    <source>
        <strain evidence="6">AG4-R118</strain>
    </source>
</reference>
<dbReference type="AlphaFoldDB" id="A0A8H3GDW4"/>
<dbReference type="EMBL" id="CAJMWX010001029">
    <property type="protein sequence ID" value="CAE6445340.1"/>
    <property type="molecule type" value="Genomic_DNA"/>
</dbReference>
<dbReference type="Pfam" id="PF00069">
    <property type="entry name" value="Pkinase"/>
    <property type="match status" value="2"/>
</dbReference>
<dbReference type="GO" id="GO:0004674">
    <property type="term" value="F:protein serine/threonine kinase activity"/>
    <property type="evidence" value="ECO:0007669"/>
    <property type="project" value="TreeGrafter"/>
</dbReference>
<evidence type="ECO:0000259" key="5">
    <source>
        <dbReference type="PROSITE" id="PS50011"/>
    </source>
</evidence>
<evidence type="ECO:0000313" key="7">
    <source>
        <dbReference type="Proteomes" id="UP000663888"/>
    </source>
</evidence>
<dbReference type="SUPFAM" id="SSF56112">
    <property type="entry name" value="Protein kinase-like (PK-like)"/>
    <property type="match status" value="3"/>
</dbReference>
<evidence type="ECO:0000256" key="3">
    <source>
        <dbReference type="ARBA" id="ARBA00022777"/>
    </source>
</evidence>
<organism evidence="6 7">
    <name type="scientific">Rhizoctonia solani</name>
    <dbReference type="NCBI Taxonomy" id="456999"/>
    <lineage>
        <taxon>Eukaryota</taxon>
        <taxon>Fungi</taxon>
        <taxon>Dikarya</taxon>
        <taxon>Basidiomycota</taxon>
        <taxon>Agaricomycotina</taxon>
        <taxon>Agaricomycetes</taxon>
        <taxon>Cantharellales</taxon>
        <taxon>Ceratobasidiaceae</taxon>
        <taxon>Rhizoctonia</taxon>
    </lineage>
</organism>
<keyword evidence="2" id="KW-0547">Nucleotide-binding</keyword>
<keyword evidence="3" id="KW-0418">Kinase</keyword>
<feature type="domain" description="Protein kinase" evidence="5">
    <location>
        <begin position="698"/>
        <end position="990"/>
    </location>
</feature>
<evidence type="ECO:0000256" key="4">
    <source>
        <dbReference type="ARBA" id="ARBA00022840"/>
    </source>
</evidence>
<sequence>MFQYTSVAQSLGLSDLTPYVSTSISGRNVARGGVADVRYGSYKKGSIQQQVAVKSVRLEVHGAANASLIAKIQKKLYRELDIWKTLQANQPHPNILGLLGIIDTTLEGGPRNLILPSSVSELCKGNLSEYMATTEARSRRVQLLVDTLEGLSHMHKLRVVHGDLKAPNVLVTEEGTAKLCDFGHSRFVDTSPTPADTTDSSSTFQATTRYMSPELFTEPIARPSCPSDIWAFGCVALEILSKLRPYHVIFSEHRVPAAIIQGRTPSIRPEPPYAAGCLNDSLWSLVRVCWNIDHRSRPTAGFLLERLKDMIQQGIISNSAVTPPRPGANIEQGPVEWPEELEDFSESLTHYTKEMISRRSMADIWIYRIQGDSAPTFLQADERRNFDLTKNEARLRRIVVKVPCLPGGLSTTSLGDDRFQQILRGVIKERFDLQHDNLVDMIGLDRSYGRYPGIVLEYCPYGDLTHYKGLIVPYEQDNQRYLREIGQGLQYLHGLPSALAHGDLTPDNILVDGQGTLKLTIVSFARLSANLPADTQVAVRPDISISARYSSPELLMDNAVPTPESDMWSFGCVAFWIYTDLPPYPRLKKEHHIVKAIEDGVNPNDLDNIRDIEKLGSHLKTGADSPWITNGTLSHILRCWDPQAKARPTASDLLKHLNRLPNTNIVIWSPPSNISDLTGAVQTPGGRNIIGWSSGTWRRMYTRRAQGKTVDTIKLWWWKGVHSRGFFRRNVDVVVKAAKSDRGEFEEPAQQVYRHELIMLNQIKHTNVVSILGFTTDPSHIGSHLKVPALITEYCSNGRLREYCPANRDTMSEAGQVNLVQGIVKALNYIHNHIPEGSIVHGNLSMDSVVVDKDGVPKLTNFEFGCQYQHTDNPLQAPVLHAPPLAAHPTRWDAPELFQDMSDSRAPFPTRFTDLWSLGSLIVFVFSCKVPYAQSELPGAIARLMNGEKPYSENDCPRKIRDLAYSLWEEVPYQRSSAAKILERIGSLQLR</sequence>
<comment type="caution">
    <text evidence="6">The sequence shown here is derived from an EMBL/GenBank/DDBJ whole genome shotgun (WGS) entry which is preliminary data.</text>
</comment>
<dbReference type="InterPro" id="IPR011009">
    <property type="entry name" value="Kinase-like_dom_sf"/>
</dbReference>
<dbReference type="InterPro" id="IPR000719">
    <property type="entry name" value="Prot_kinase_dom"/>
</dbReference>
<protein>
    <recommendedName>
        <fullName evidence="5">Protein kinase domain-containing protein</fullName>
    </recommendedName>
</protein>
<dbReference type="PROSITE" id="PS00108">
    <property type="entry name" value="PROTEIN_KINASE_ST"/>
    <property type="match status" value="1"/>
</dbReference>
<dbReference type="Gene3D" id="1.10.510.10">
    <property type="entry name" value="Transferase(Phosphotransferase) domain 1"/>
    <property type="match status" value="3"/>
</dbReference>
<evidence type="ECO:0000313" key="6">
    <source>
        <dbReference type="EMBL" id="CAE6445340.1"/>
    </source>
</evidence>
<keyword evidence="4" id="KW-0067">ATP-binding</keyword>
<evidence type="ECO:0000256" key="1">
    <source>
        <dbReference type="ARBA" id="ARBA00022679"/>
    </source>
</evidence>
<feature type="domain" description="Protein kinase" evidence="5">
    <location>
        <begin position="23"/>
        <end position="311"/>
    </location>
</feature>
<dbReference type="Pfam" id="PF07714">
    <property type="entry name" value="PK_Tyr_Ser-Thr"/>
    <property type="match status" value="1"/>
</dbReference>
<dbReference type="PROSITE" id="PS50011">
    <property type="entry name" value="PROTEIN_KINASE_DOM"/>
    <property type="match status" value="3"/>
</dbReference>
<dbReference type="GO" id="GO:0005524">
    <property type="term" value="F:ATP binding"/>
    <property type="evidence" value="ECO:0007669"/>
    <property type="project" value="UniProtKB-KW"/>
</dbReference>
<dbReference type="Proteomes" id="UP000663888">
    <property type="component" value="Unassembled WGS sequence"/>
</dbReference>
<gene>
    <name evidence="6" type="ORF">RDB_LOCUS57654</name>
</gene>
<dbReference type="PANTHER" id="PTHR44329">
    <property type="entry name" value="SERINE/THREONINE-PROTEIN KINASE TNNI3K-RELATED"/>
    <property type="match status" value="1"/>
</dbReference>
<evidence type="ECO:0000256" key="2">
    <source>
        <dbReference type="ARBA" id="ARBA00022741"/>
    </source>
</evidence>
<proteinExistence type="predicted"/>